<evidence type="ECO:0000313" key="1">
    <source>
        <dbReference type="EMBL" id="CAG8590515.1"/>
    </source>
</evidence>
<protein>
    <submittedName>
        <fullName evidence="1">3786_t:CDS:1</fullName>
    </submittedName>
</protein>
<organism evidence="1 2">
    <name type="scientific">Ambispora gerdemannii</name>
    <dbReference type="NCBI Taxonomy" id="144530"/>
    <lineage>
        <taxon>Eukaryota</taxon>
        <taxon>Fungi</taxon>
        <taxon>Fungi incertae sedis</taxon>
        <taxon>Mucoromycota</taxon>
        <taxon>Glomeromycotina</taxon>
        <taxon>Glomeromycetes</taxon>
        <taxon>Archaeosporales</taxon>
        <taxon>Ambisporaceae</taxon>
        <taxon>Ambispora</taxon>
    </lineage>
</organism>
<name>A0A9N9C4K6_9GLOM</name>
<accession>A0A9N9C4K6</accession>
<dbReference type="AlphaFoldDB" id="A0A9N9C4K6"/>
<proteinExistence type="predicted"/>
<evidence type="ECO:0000313" key="2">
    <source>
        <dbReference type="Proteomes" id="UP000789831"/>
    </source>
</evidence>
<reference evidence="1" key="1">
    <citation type="submission" date="2021-06" db="EMBL/GenBank/DDBJ databases">
        <authorList>
            <person name="Kallberg Y."/>
            <person name="Tangrot J."/>
            <person name="Rosling A."/>
        </authorList>
    </citation>
    <scope>NUCLEOTIDE SEQUENCE</scope>
    <source>
        <strain evidence="1">MT106</strain>
    </source>
</reference>
<keyword evidence="2" id="KW-1185">Reference proteome</keyword>
<dbReference type="EMBL" id="CAJVPL010001863">
    <property type="protein sequence ID" value="CAG8590515.1"/>
    <property type="molecule type" value="Genomic_DNA"/>
</dbReference>
<gene>
    <name evidence="1" type="ORF">AGERDE_LOCUS8583</name>
</gene>
<comment type="caution">
    <text evidence="1">The sequence shown here is derived from an EMBL/GenBank/DDBJ whole genome shotgun (WGS) entry which is preliminary data.</text>
</comment>
<sequence>MQMQFPNQLENIQIMKTIIKRKKNTKECLLVLEEHKLALRECQAKVKELNYPISSKHVNMVLISRK</sequence>
<dbReference type="Proteomes" id="UP000789831">
    <property type="component" value="Unassembled WGS sequence"/>
</dbReference>